<gene>
    <name evidence="2" type="ORF">PILCRDRAFT_810192</name>
    <name evidence="1" type="ORF">PILCRDRAFT_830152</name>
</gene>
<dbReference type="Proteomes" id="UP000054166">
    <property type="component" value="Unassembled WGS sequence"/>
</dbReference>
<sequence>MKLDDPRMGLAAGGRITQKIYKDTRDANMYDIEASERLCIHTLSTTAWEKITGVIPPMTPIVPGTYQRYDYPWFDLYDEFIPAITSTGRFNNIQSVHQLDTSSLSPDSVKSSPQLLNPKAPPPCSIHNSTKSCAVLRPCNHFACVTCFGQAIMNGSKCSVANCDRVVDAFVGFKKPMAKVNVGGGSTGNWWVAERQIDGVAVGETDGNVVTLILDEDKVSCLHGKGK</sequence>
<name>A0A0C3EVC7_PILCF</name>
<evidence type="ECO:0008006" key="4">
    <source>
        <dbReference type="Google" id="ProtNLM"/>
    </source>
</evidence>
<reference evidence="1 3" key="1">
    <citation type="submission" date="2014-04" db="EMBL/GenBank/DDBJ databases">
        <authorList>
            <consortium name="DOE Joint Genome Institute"/>
            <person name="Kuo A."/>
            <person name="Tarkka M."/>
            <person name="Buscot F."/>
            <person name="Kohler A."/>
            <person name="Nagy L.G."/>
            <person name="Floudas D."/>
            <person name="Copeland A."/>
            <person name="Barry K.W."/>
            <person name="Cichocki N."/>
            <person name="Veneault-Fourrey C."/>
            <person name="LaButti K."/>
            <person name="Lindquist E.A."/>
            <person name="Lipzen A."/>
            <person name="Lundell T."/>
            <person name="Morin E."/>
            <person name="Murat C."/>
            <person name="Sun H."/>
            <person name="Tunlid A."/>
            <person name="Henrissat B."/>
            <person name="Grigoriev I.V."/>
            <person name="Hibbett D.S."/>
            <person name="Martin F."/>
            <person name="Nordberg H.P."/>
            <person name="Cantor M.N."/>
            <person name="Hua S.X."/>
        </authorList>
    </citation>
    <scope>NUCLEOTIDE SEQUENCE [LARGE SCALE GENOMIC DNA]</scope>
    <source>
        <strain evidence="1 3">F 1598</strain>
    </source>
</reference>
<organism evidence="1 3">
    <name type="scientific">Piloderma croceum (strain F 1598)</name>
    <dbReference type="NCBI Taxonomy" id="765440"/>
    <lineage>
        <taxon>Eukaryota</taxon>
        <taxon>Fungi</taxon>
        <taxon>Dikarya</taxon>
        <taxon>Basidiomycota</taxon>
        <taxon>Agaricomycotina</taxon>
        <taxon>Agaricomycetes</taxon>
        <taxon>Agaricomycetidae</taxon>
        <taxon>Atheliales</taxon>
        <taxon>Atheliaceae</taxon>
        <taxon>Piloderma</taxon>
    </lineage>
</organism>
<dbReference type="HOGENOM" id="CLU_1220090_0_0_1"/>
<evidence type="ECO:0000313" key="3">
    <source>
        <dbReference type="Proteomes" id="UP000054166"/>
    </source>
</evidence>
<reference evidence="3" key="2">
    <citation type="submission" date="2015-01" db="EMBL/GenBank/DDBJ databases">
        <title>Evolutionary Origins and Diversification of the Mycorrhizal Mutualists.</title>
        <authorList>
            <consortium name="DOE Joint Genome Institute"/>
            <consortium name="Mycorrhizal Genomics Consortium"/>
            <person name="Kohler A."/>
            <person name="Kuo A."/>
            <person name="Nagy L.G."/>
            <person name="Floudas D."/>
            <person name="Copeland A."/>
            <person name="Barry K.W."/>
            <person name="Cichocki N."/>
            <person name="Veneault-Fourrey C."/>
            <person name="LaButti K."/>
            <person name="Lindquist E.A."/>
            <person name="Lipzen A."/>
            <person name="Lundell T."/>
            <person name="Morin E."/>
            <person name="Murat C."/>
            <person name="Riley R."/>
            <person name="Ohm R."/>
            <person name="Sun H."/>
            <person name="Tunlid A."/>
            <person name="Henrissat B."/>
            <person name="Grigoriev I.V."/>
            <person name="Hibbett D.S."/>
            <person name="Martin F."/>
        </authorList>
    </citation>
    <scope>NUCLEOTIDE SEQUENCE [LARGE SCALE GENOMIC DNA]</scope>
    <source>
        <strain evidence="3">F 1598</strain>
    </source>
</reference>
<evidence type="ECO:0000313" key="1">
    <source>
        <dbReference type="EMBL" id="KIM71771.1"/>
    </source>
</evidence>
<accession>A0A0C3EVC7</accession>
<dbReference type="EMBL" id="KN833215">
    <property type="protein sequence ID" value="KIM71771.1"/>
    <property type="molecule type" value="Genomic_DNA"/>
</dbReference>
<protein>
    <recommendedName>
        <fullName evidence="4">RING-type domain-containing protein</fullName>
    </recommendedName>
</protein>
<dbReference type="STRING" id="765440.A0A0C3EVC7"/>
<dbReference type="AlphaFoldDB" id="A0A0C3EVC7"/>
<evidence type="ECO:0000313" key="2">
    <source>
        <dbReference type="EMBL" id="KIM92181.1"/>
    </source>
</evidence>
<proteinExistence type="predicted"/>
<dbReference type="OrthoDB" id="428577at2759"/>
<keyword evidence="3" id="KW-1185">Reference proteome</keyword>
<dbReference type="EMBL" id="KN832970">
    <property type="protein sequence ID" value="KIM92181.1"/>
    <property type="molecule type" value="Genomic_DNA"/>
</dbReference>
<reference evidence="1" key="3">
    <citation type="submission" date="2015-02" db="EMBL/GenBank/DDBJ databases">
        <title>Evolutionary Origins and Diversification of the Mycorrhizal Mutualists.</title>
        <authorList>
            <consortium name="DOE Joint Genome Institute"/>
            <consortium name="Mycorrhizal Genomics Consortium"/>
            <person name="Kohler A."/>
            <person name="Kuo A."/>
            <person name="Nagy L.G."/>
            <person name="Floudas D."/>
            <person name="Copeland A."/>
            <person name="Barry K.W."/>
            <person name="Cichocki N."/>
            <person name="Veneault-Fourrey C."/>
            <person name="LaButti K."/>
            <person name="Lindquist E.A."/>
            <person name="Lipzen A."/>
            <person name="Lundell T."/>
            <person name="Morin E."/>
            <person name="Murat C."/>
            <person name="Riley R."/>
            <person name="Ohm R."/>
            <person name="Sun H."/>
            <person name="Tunlid A."/>
            <person name="Henrissat B."/>
            <person name="Grigoriev I.V."/>
            <person name="Hibbett D.S."/>
            <person name="Martin F."/>
        </authorList>
    </citation>
    <scope>NUCLEOTIDE SEQUENCE</scope>
    <source>
        <strain evidence="1">F 1598</strain>
    </source>
</reference>